<evidence type="ECO:0000259" key="3">
    <source>
        <dbReference type="Pfam" id="PF06276"/>
    </source>
</evidence>
<evidence type="ECO:0000313" key="5">
    <source>
        <dbReference type="Proteomes" id="UP000710440"/>
    </source>
</evidence>
<dbReference type="InterPro" id="IPR037455">
    <property type="entry name" value="LucA/IucC-like"/>
</dbReference>
<evidence type="ECO:0000313" key="4">
    <source>
        <dbReference type="EMBL" id="GIK05168.1"/>
    </source>
</evidence>
<dbReference type="PANTHER" id="PTHR34384:SF5">
    <property type="entry name" value="L-2,3-DIAMINOPROPANOATE--CITRATE LIGASE"/>
    <property type="match status" value="1"/>
</dbReference>
<evidence type="ECO:0000256" key="1">
    <source>
        <dbReference type="SAM" id="MobiDB-lite"/>
    </source>
</evidence>
<dbReference type="PANTHER" id="PTHR34384">
    <property type="entry name" value="L-2,3-DIAMINOPROPANOATE--CITRATE LIGASE"/>
    <property type="match status" value="1"/>
</dbReference>
<gene>
    <name evidence="4" type="ORF">Aspvir_009271</name>
</gene>
<organism evidence="4 5">
    <name type="scientific">Aspergillus viridinutans</name>
    <dbReference type="NCBI Taxonomy" id="75553"/>
    <lineage>
        <taxon>Eukaryota</taxon>
        <taxon>Fungi</taxon>
        <taxon>Dikarya</taxon>
        <taxon>Ascomycota</taxon>
        <taxon>Pezizomycotina</taxon>
        <taxon>Eurotiomycetes</taxon>
        <taxon>Eurotiomycetidae</taxon>
        <taxon>Eurotiales</taxon>
        <taxon>Aspergillaceae</taxon>
        <taxon>Aspergillus</taxon>
        <taxon>Aspergillus subgen. Fumigati</taxon>
    </lineage>
</organism>
<dbReference type="RefSeq" id="XP_043128354.1">
    <property type="nucleotide sequence ID" value="XM_043272419.1"/>
</dbReference>
<dbReference type="GO" id="GO:0019290">
    <property type="term" value="P:siderophore biosynthetic process"/>
    <property type="evidence" value="ECO:0007669"/>
    <property type="project" value="InterPro"/>
</dbReference>
<dbReference type="GO" id="GO:0016881">
    <property type="term" value="F:acid-amino acid ligase activity"/>
    <property type="evidence" value="ECO:0007669"/>
    <property type="project" value="UniProtKB-ARBA"/>
</dbReference>
<dbReference type="InterPro" id="IPR007310">
    <property type="entry name" value="Aerobactin_biosyn_IucA/IucC_N"/>
</dbReference>
<keyword evidence="5" id="KW-1185">Reference proteome</keyword>
<dbReference type="Gene3D" id="1.10.510.40">
    <property type="match status" value="1"/>
</dbReference>
<comment type="caution">
    <text evidence="4">The sequence shown here is derived from an EMBL/GenBank/DDBJ whole genome shotgun (WGS) entry which is preliminary data.</text>
</comment>
<feature type="domain" description="Aerobactin siderophore biosynthesis IucA/IucC N-terminal" evidence="2">
    <location>
        <begin position="148"/>
        <end position="363"/>
    </location>
</feature>
<dbReference type="OrthoDB" id="2117718at2759"/>
<accession>A0A9P3BZ60</accession>
<evidence type="ECO:0000259" key="2">
    <source>
        <dbReference type="Pfam" id="PF04183"/>
    </source>
</evidence>
<name>A0A9P3BZ60_ASPVI</name>
<dbReference type="EMBL" id="BOPL01000008">
    <property type="protein sequence ID" value="GIK05168.1"/>
    <property type="molecule type" value="Genomic_DNA"/>
</dbReference>
<dbReference type="InterPro" id="IPR022770">
    <property type="entry name" value="IucA/IucC-like_C"/>
</dbReference>
<feature type="region of interest" description="Disordered" evidence="1">
    <location>
        <begin position="1140"/>
        <end position="1161"/>
    </location>
</feature>
<sequence length="1315" mass="146111">MTVPTTQDRSRFETTKRLLAQLVNEGFAVCTLIHQQLIFHSANGDKELWIRAHCRHDTSINTEGTRVLPPLRPECLQPPVLLGKGESGTEVLEPGAIFRFILPWFTHSAEESFLETMAAQLRSTAEMQEKWLEMSKSRPFLSLHSPMIAWERSIVYGHQTHPFHRSCWAIPPLKPVLPEHIPEMIAPSLSFVSIPRNDMRVTGPFETTLEPLLQKLEIPKPTDENTLIVPCLTRQIPAILHHFENATVIAERSSIADAQASLRTVTLRPELEFNYHLKLALACQITSAVRTVTPWTTGQGRAISDLLERTLPADLWVFKEIAAVSGRQEDFHAAKHLSCVLREDLEPRARMDNETLVVAAALMERHPEDGKTYPERLFSLDTIEARKKWFRTAMLHPLVHHGIGLEAHAQNTVVRLCTATGKIKGFAIRDFGGVHFHKPTLGEQGFPLDWEIPGSLTLTDDLISVWNLASHTLLQCQVPSLLYALRLETHGGWGVVMEELDSVLQGFGGDVARGLLDYFCEGTVVMKSFLRMLMEGMYRENPIQAAAIIMSEQVGLQVDLTNLPVSAISSATALQSLFKAISADNTNPFAVQQTEALGSCFHANGPFAARLPDTLARSSSTRLNRIGAFIGWENGDTACHMSRSPGGRSASLLCWVLGNLYDEHKCGGILLNLCSKLLPPGLHNCSVKQLADVSKTLERKLACLEFGQFFRCQSERLSQCFQVTTSSVPLDLTHTPTAETMQEFLVYLHHALQDENLTLRYCGTRSAAVLMSLVLSMCPEDTRVEVGNEVIQQGQRESVMFCVESDENSSTHFFLESTVSSHSNDFQKRFIQTESSDCGCNYHLKFGWEGYLTSHLGIALCNSGAQTTQSLPLQQAIANLIASVAETFTAKHWCSSGTPNSSGDNRIAKEGLKTLMGPNYRSIITHTLGSLLVPPTEFADPHDRYEDVQREVELRVPLTLCTCQFCRLHEPWDERNYPQQRLKVSSTRAWKTCGVAQLWAEIGTIVQNGILCLLVRPQENVALRLSKPSTDKMLLYTIWKSLKNRDTCAGASDFHRGVMGLVDPTVIRPDIFSHEDGETPPVVCRSSDMATIFPNTLQYPRVTNPWTVEYLLVDGRLHYGSDRYSALICAEPKKGASRRLKRPKAENSLVSQGSLGRDTGRKKKLAGLGRHRSFQMALRSYVVQQFPVLLLRSTIYLTTKSIDVNFLDLHVGLMGLSPAIGCAHYPRSHSAEDIALLRQADDPLAYVIATSVYAPVPKSRDKTVYGVTLSNWSEEAQFLSCEAGYSALYQGDCCLACAVAQAKVEGINSIIGGTA</sequence>
<dbReference type="Pfam" id="PF04183">
    <property type="entry name" value="IucA_IucC"/>
    <property type="match status" value="1"/>
</dbReference>
<proteinExistence type="predicted"/>
<dbReference type="GeneID" id="66937253"/>
<feature type="domain" description="Aerobactin siderophore biosynthesis IucA/IucC-like C-terminal" evidence="3">
    <location>
        <begin position="393"/>
        <end position="522"/>
    </location>
</feature>
<reference evidence="4 5" key="1">
    <citation type="submission" date="2021-02" db="EMBL/GenBank/DDBJ databases">
        <title>Pan-genome distribution and transcriptional activeness of fungal secondary metabolism genes in Aspergillus section Fumigati.</title>
        <authorList>
            <person name="Takahashi H."/>
            <person name="Umemura M."/>
            <person name="Ninomiya A."/>
            <person name="Kusuya Y."/>
            <person name="Urayama S."/>
            <person name="Shimizu M."/>
            <person name="Watanabe A."/>
            <person name="Kamei K."/>
            <person name="Yaguchi T."/>
            <person name="Hagiwara D."/>
        </authorList>
    </citation>
    <scope>NUCLEOTIDE SEQUENCE [LARGE SCALE GENOMIC DNA]</scope>
    <source>
        <strain evidence="4 5">IFM 47045</strain>
    </source>
</reference>
<dbReference type="Pfam" id="PF06276">
    <property type="entry name" value="FhuF"/>
    <property type="match status" value="1"/>
</dbReference>
<protein>
    <submittedName>
        <fullName evidence="4">Siderophore</fullName>
    </submittedName>
</protein>
<dbReference type="Proteomes" id="UP000710440">
    <property type="component" value="Unassembled WGS sequence"/>
</dbReference>